<dbReference type="HOGENOM" id="CLU_039659_0_0_1"/>
<dbReference type="EMBL" id="KN822985">
    <property type="protein sequence ID" value="KIO29262.1"/>
    <property type="molecule type" value="Genomic_DNA"/>
</dbReference>
<gene>
    <name evidence="1" type="ORF">M407DRAFT_21654</name>
</gene>
<sequence length="522" mass="58191">MGPVADYLVNLSDCDSAIALHKARGYDDHDSAIIRVKRHRNSLLPISRLYQELLRYIFRLALPDLLVGCQVSPSYYYNSLSTLRQVSHIWEHEIVTAPLFWTLTSISLHPSFQDLIWERSGHAALEVRDRSFHHGSMSHHWTEAEKAYLARAMTREIRALCMTVPTAESLDPYIINHDHPEMRSLSLRGVGHLVCTRPLQMPRLTELQLISCSITWSPLHNLRSLSVSKTRGPNLAQFIQVLQSSPLLERLYLLAVITPPENPSNRAVIPLTPINLPQLSIIIIYNISFTLVSGILERLVPSATCRVSKIDVEVEQGLDLSSFCRHAGQICARGLVEQTTNPLLETSRFTLNLQLTSDRYLNIRSTGWNAWQQQLTMGRGVVLARRFFEGSKGISSTVLHGQFQLRVNSKVDVAEGLAIVQELFPETVELEVGTWERSSLEALEVLAEPTVEEEGNPVWRLPKLTVLKVAMIQEIAFGIGGFDYGGIVAVAIKRTQAAASSPSAVSPITLLKVGCETVSLSG</sequence>
<organism evidence="1 2">
    <name type="scientific">Tulasnella calospora MUT 4182</name>
    <dbReference type="NCBI Taxonomy" id="1051891"/>
    <lineage>
        <taxon>Eukaryota</taxon>
        <taxon>Fungi</taxon>
        <taxon>Dikarya</taxon>
        <taxon>Basidiomycota</taxon>
        <taxon>Agaricomycotina</taxon>
        <taxon>Agaricomycetes</taxon>
        <taxon>Cantharellales</taxon>
        <taxon>Tulasnellaceae</taxon>
        <taxon>Tulasnella</taxon>
    </lineage>
</organism>
<evidence type="ECO:0000313" key="1">
    <source>
        <dbReference type="EMBL" id="KIO29262.1"/>
    </source>
</evidence>
<evidence type="ECO:0000313" key="2">
    <source>
        <dbReference type="Proteomes" id="UP000054248"/>
    </source>
</evidence>
<dbReference type="Proteomes" id="UP000054248">
    <property type="component" value="Unassembled WGS sequence"/>
</dbReference>
<proteinExistence type="predicted"/>
<dbReference type="OrthoDB" id="3206284at2759"/>
<dbReference type="AlphaFoldDB" id="A0A0C3M6I6"/>
<reference evidence="2" key="2">
    <citation type="submission" date="2015-01" db="EMBL/GenBank/DDBJ databases">
        <title>Evolutionary Origins and Diversification of the Mycorrhizal Mutualists.</title>
        <authorList>
            <consortium name="DOE Joint Genome Institute"/>
            <consortium name="Mycorrhizal Genomics Consortium"/>
            <person name="Kohler A."/>
            <person name="Kuo A."/>
            <person name="Nagy L.G."/>
            <person name="Floudas D."/>
            <person name="Copeland A."/>
            <person name="Barry K.W."/>
            <person name="Cichocki N."/>
            <person name="Veneault-Fourrey C."/>
            <person name="LaButti K."/>
            <person name="Lindquist E.A."/>
            <person name="Lipzen A."/>
            <person name="Lundell T."/>
            <person name="Morin E."/>
            <person name="Murat C."/>
            <person name="Riley R."/>
            <person name="Ohm R."/>
            <person name="Sun H."/>
            <person name="Tunlid A."/>
            <person name="Henrissat B."/>
            <person name="Grigoriev I.V."/>
            <person name="Hibbett D.S."/>
            <person name="Martin F."/>
        </authorList>
    </citation>
    <scope>NUCLEOTIDE SEQUENCE [LARGE SCALE GENOMIC DNA]</scope>
    <source>
        <strain evidence="2">MUT 4182</strain>
    </source>
</reference>
<reference evidence="1 2" key="1">
    <citation type="submission" date="2014-04" db="EMBL/GenBank/DDBJ databases">
        <authorList>
            <consortium name="DOE Joint Genome Institute"/>
            <person name="Kuo A."/>
            <person name="Girlanda M."/>
            <person name="Perotto S."/>
            <person name="Kohler A."/>
            <person name="Nagy L.G."/>
            <person name="Floudas D."/>
            <person name="Copeland A."/>
            <person name="Barry K.W."/>
            <person name="Cichocki N."/>
            <person name="Veneault-Fourrey C."/>
            <person name="LaButti K."/>
            <person name="Lindquist E.A."/>
            <person name="Lipzen A."/>
            <person name="Lundell T."/>
            <person name="Morin E."/>
            <person name="Murat C."/>
            <person name="Sun H."/>
            <person name="Tunlid A."/>
            <person name="Henrissat B."/>
            <person name="Grigoriev I.V."/>
            <person name="Hibbett D.S."/>
            <person name="Martin F."/>
            <person name="Nordberg H.P."/>
            <person name="Cantor M.N."/>
            <person name="Hua S.X."/>
        </authorList>
    </citation>
    <scope>NUCLEOTIDE SEQUENCE [LARGE SCALE GENOMIC DNA]</scope>
    <source>
        <strain evidence="1 2">MUT 4182</strain>
    </source>
</reference>
<keyword evidence="2" id="KW-1185">Reference proteome</keyword>
<accession>A0A0C3M6I6</accession>
<dbReference type="SUPFAM" id="SSF52047">
    <property type="entry name" value="RNI-like"/>
    <property type="match status" value="1"/>
</dbReference>
<name>A0A0C3M6I6_9AGAM</name>
<protein>
    <recommendedName>
        <fullName evidence="3">F-box domain-containing protein</fullName>
    </recommendedName>
</protein>
<evidence type="ECO:0008006" key="3">
    <source>
        <dbReference type="Google" id="ProtNLM"/>
    </source>
</evidence>